<name>A0A8S3YSS4_9EUPU</name>
<gene>
    <name evidence="6" type="ORF">CUNI_LOCUS3979</name>
</gene>
<evidence type="ECO:0000313" key="7">
    <source>
        <dbReference type="Proteomes" id="UP000678393"/>
    </source>
</evidence>
<dbReference type="PANTHER" id="PTHR11475:SF4">
    <property type="entry name" value="CHORION PEROXIDASE"/>
    <property type="match status" value="1"/>
</dbReference>
<proteinExistence type="predicted"/>
<keyword evidence="4" id="KW-0349">Heme</keyword>
<evidence type="ECO:0000256" key="5">
    <source>
        <dbReference type="SAM" id="MobiDB-lite"/>
    </source>
</evidence>
<dbReference type="OrthoDB" id="6505174at2759"/>
<dbReference type="GO" id="GO:0006979">
    <property type="term" value="P:response to oxidative stress"/>
    <property type="evidence" value="ECO:0007669"/>
    <property type="project" value="InterPro"/>
</dbReference>
<dbReference type="EMBL" id="CAJHNH020000550">
    <property type="protein sequence ID" value="CAG5118421.1"/>
    <property type="molecule type" value="Genomic_DNA"/>
</dbReference>
<dbReference type="GO" id="GO:0004601">
    <property type="term" value="F:peroxidase activity"/>
    <property type="evidence" value="ECO:0007669"/>
    <property type="project" value="InterPro"/>
</dbReference>
<evidence type="ECO:0000256" key="1">
    <source>
        <dbReference type="ARBA" id="ARBA00004613"/>
    </source>
</evidence>
<organism evidence="6 7">
    <name type="scientific">Candidula unifasciata</name>
    <dbReference type="NCBI Taxonomy" id="100452"/>
    <lineage>
        <taxon>Eukaryota</taxon>
        <taxon>Metazoa</taxon>
        <taxon>Spiralia</taxon>
        <taxon>Lophotrochozoa</taxon>
        <taxon>Mollusca</taxon>
        <taxon>Gastropoda</taxon>
        <taxon>Heterobranchia</taxon>
        <taxon>Euthyneura</taxon>
        <taxon>Panpulmonata</taxon>
        <taxon>Eupulmonata</taxon>
        <taxon>Stylommatophora</taxon>
        <taxon>Helicina</taxon>
        <taxon>Helicoidea</taxon>
        <taxon>Geomitridae</taxon>
        <taxon>Candidula</taxon>
    </lineage>
</organism>
<evidence type="ECO:0000256" key="2">
    <source>
        <dbReference type="ARBA" id="ARBA00022525"/>
    </source>
</evidence>
<feature type="region of interest" description="Disordered" evidence="5">
    <location>
        <begin position="114"/>
        <end position="137"/>
    </location>
</feature>
<evidence type="ECO:0000256" key="3">
    <source>
        <dbReference type="ARBA" id="ARBA00023180"/>
    </source>
</evidence>
<keyword evidence="3" id="KW-0325">Glycoprotein</keyword>
<dbReference type="PANTHER" id="PTHR11475">
    <property type="entry name" value="OXIDASE/PEROXIDASE"/>
    <property type="match status" value="1"/>
</dbReference>
<dbReference type="SUPFAM" id="SSF48113">
    <property type="entry name" value="Heme-dependent peroxidases"/>
    <property type="match status" value="1"/>
</dbReference>
<sequence length="522" mass="57967">MNKGVPLYAESLILHRNLISGSTPETADCQQDTSMFYSVAEKNGAAVTGSITSSGQIFAQERRNASTNILLVVWCSDYRQSKYRTYDGTCNHPRNLGAAFTPLSRLLPPAYDDGVNTPRTKGEDGAPLPSPRLVSTTVHPAESSGESFTHMLVQWGQWVDHDMTGIVTSSSRTNPIRCCGSNGTIPGAGTNKDCFPIELPETEKQFEGRCMEFVRSLAATNATGQPLQPREQVNSLNAFIDGSQIYGSTTERAALLREKDDYLMRTKGDFPPESPDAGCIKRPGSKDYCFMTGDLRTHENPALTALHVIWLREHNRIASELYTLKPNTDKEEIFQMTRKMTGALQQTITYNHYLPIILGKDADRLKLVSMEGRTVYNRDTDPRIANVFSSAAYRFGHSSVPSAYIIGDKLIPMRQLFSRPAIVLEEMDNLLLGLVGMTKFKEKAAQKVDRNIVDELTLHLFEPNSTSPGKGLDLASLNIQRGRDHGLPSYTKWRNFCGLRPVYGFNDTEVLGAYANQLSQAY</sequence>
<dbReference type="InterPro" id="IPR010255">
    <property type="entry name" value="Haem_peroxidase_sf"/>
</dbReference>
<comment type="subcellular location">
    <subcellularLocation>
        <location evidence="1">Secreted</location>
    </subcellularLocation>
</comment>
<dbReference type="GO" id="GO:0046872">
    <property type="term" value="F:metal ion binding"/>
    <property type="evidence" value="ECO:0007669"/>
    <property type="project" value="UniProtKB-KW"/>
</dbReference>
<dbReference type="Pfam" id="PF03098">
    <property type="entry name" value="An_peroxidase"/>
    <property type="match status" value="1"/>
</dbReference>
<dbReference type="PRINTS" id="PR00457">
    <property type="entry name" value="ANPEROXIDASE"/>
</dbReference>
<dbReference type="PROSITE" id="PS50292">
    <property type="entry name" value="PEROXIDASE_3"/>
    <property type="match status" value="1"/>
</dbReference>
<keyword evidence="4" id="KW-0408">Iron</keyword>
<dbReference type="Proteomes" id="UP000678393">
    <property type="component" value="Unassembled WGS sequence"/>
</dbReference>
<keyword evidence="2" id="KW-0964">Secreted</keyword>
<evidence type="ECO:0000313" key="6">
    <source>
        <dbReference type="EMBL" id="CAG5118421.1"/>
    </source>
</evidence>
<dbReference type="AlphaFoldDB" id="A0A8S3YSS4"/>
<protein>
    <recommendedName>
        <fullName evidence="8">Peroxidase</fullName>
    </recommendedName>
</protein>
<feature type="binding site" description="axial binding residue" evidence="4">
    <location>
        <position position="397"/>
    </location>
    <ligand>
        <name>heme b</name>
        <dbReference type="ChEBI" id="CHEBI:60344"/>
    </ligand>
    <ligandPart>
        <name>Fe</name>
        <dbReference type="ChEBI" id="CHEBI:18248"/>
    </ligandPart>
</feature>
<comment type="caution">
    <text evidence="6">The sequence shown here is derived from an EMBL/GenBank/DDBJ whole genome shotgun (WGS) entry which is preliminary data.</text>
</comment>
<dbReference type="Gene3D" id="1.10.640.10">
    <property type="entry name" value="Haem peroxidase domain superfamily, animal type"/>
    <property type="match status" value="1"/>
</dbReference>
<keyword evidence="7" id="KW-1185">Reference proteome</keyword>
<accession>A0A8S3YSS4</accession>
<dbReference type="InterPro" id="IPR019791">
    <property type="entry name" value="Haem_peroxidase_animal"/>
</dbReference>
<feature type="non-terminal residue" evidence="6">
    <location>
        <position position="522"/>
    </location>
</feature>
<dbReference type="GO" id="GO:0020037">
    <property type="term" value="F:heme binding"/>
    <property type="evidence" value="ECO:0007669"/>
    <property type="project" value="InterPro"/>
</dbReference>
<dbReference type="InterPro" id="IPR037120">
    <property type="entry name" value="Haem_peroxidase_sf_animal"/>
</dbReference>
<dbReference type="GO" id="GO:0005576">
    <property type="term" value="C:extracellular region"/>
    <property type="evidence" value="ECO:0007669"/>
    <property type="project" value="UniProtKB-SubCell"/>
</dbReference>
<reference evidence="6" key="1">
    <citation type="submission" date="2021-04" db="EMBL/GenBank/DDBJ databases">
        <authorList>
            <consortium name="Molecular Ecology Group"/>
        </authorList>
    </citation>
    <scope>NUCLEOTIDE SEQUENCE</scope>
</reference>
<evidence type="ECO:0000256" key="4">
    <source>
        <dbReference type="PIRSR" id="PIRSR619791-2"/>
    </source>
</evidence>
<evidence type="ECO:0008006" key="8">
    <source>
        <dbReference type="Google" id="ProtNLM"/>
    </source>
</evidence>
<keyword evidence="4" id="KW-0479">Metal-binding</keyword>